<organism evidence="2 3">
    <name type="scientific">Trametes coccinea (strain BRFM310)</name>
    <name type="common">Pycnoporus coccineus</name>
    <dbReference type="NCBI Taxonomy" id="1353009"/>
    <lineage>
        <taxon>Eukaryota</taxon>
        <taxon>Fungi</taxon>
        <taxon>Dikarya</taxon>
        <taxon>Basidiomycota</taxon>
        <taxon>Agaricomycotina</taxon>
        <taxon>Agaricomycetes</taxon>
        <taxon>Polyporales</taxon>
        <taxon>Polyporaceae</taxon>
        <taxon>Trametes</taxon>
    </lineage>
</organism>
<sequence length="231" mass="25664">MAGELGETEVTEPLYPDLSQIGLSPCSPFLALNSFSLLPSTSPQIGGKHNTYSRLYPTTPRHSSGHPNCPQSRTQRAQSSSACTEPLSSSVSVMRKLAPGPAVRPYPHWLCHDQPGLLRERHPIATQKRTGPQRTNESLPTTDFRIGHRDRRFPTYTALTLSPSSSPSQVHHIHKLKGKEQYIDAATAAAITQTRPSLLLFFYSSRRQHTLSGDHDETLRCAYLHARLVCF</sequence>
<gene>
    <name evidence="2" type="ORF">PYCCODRAFT_878284</name>
</gene>
<proteinExistence type="predicted"/>
<accession>A0A1Y2IEY0</accession>
<dbReference type="Proteomes" id="UP000193067">
    <property type="component" value="Unassembled WGS sequence"/>
</dbReference>
<evidence type="ECO:0000313" key="3">
    <source>
        <dbReference type="Proteomes" id="UP000193067"/>
    </source>
</evidence>
<protein>
    <submittedName>
        <fullName evidence="2">Uncharacterized protein</fullName>
    </submittedName>
</protein>
<feature type="region of interest" description="Disordered" evidence="1">
    <location>
        <begin position="46"/>
        <end position="86"/>
    </location>
</feature>
<dbReference type="EMBL" id="KZ084130">
    <property type="protein sequence ID" value="OSC99213.1"/>
    <property type="molecule type" value="Genomic_DNA"/>
</dbReference>
<keyword evidence="3" id="KW-1185">Reference proteome</keyword>
<reference evidence="2 3" key="1">
    <citation type="journal article" date="2015" name="Biotechnol. Biofuels">
        <title>Enhanced degradation of softwood versus hardwood by the white-rot fungus Pycnoporus coccineus.</title>
        <authorList>
            <person name="Couturier M."/>
            <person name="Navarro D."/>
            <person name="Chevret D."/>
            <person name="Henrissat B."/>
            <person name="Piumi F."/>
            <person name="Ruiz-Duenas F.J."/>
            <person name="Martinez A.T."/>
            <person name="Grigoriev I.V."/>
            <person name="Riley R."/>
            <person name="Lipzen A."/>
            <person name="Berrin J.G."/>
            <person name="Master E.R."/>
            <person name="Rosso M.N."/>
        </authorList>
    </citation>
    <scope>NUCLEOTIDE SEQUENCE [LARGE SCALE GENOMIC DNA]</scope>
    <source>
        <strain evidence="2 3">BRFM310</strain>
    </source>
</reference>
<dbReference type="AlphaFoldDB" id="A0A1Y2IEY0"/>
<evidence type="ECO:0000256" key="1">
    <source>
        <dbReference type="SAM" id="MobiDB-lite"/>
    </source>
</evidence>
<feature type="compositionally biased region" description="Polar residues" evidence="1">
    <location>
        <begin position="60"/>
        <end position="70"/>
    </location>
</feature>
<evidence type="ECO:0000313" key="2">
    <source>
        <dbReference type="EMBL" id="OSC99213.1"/>
    </source>
</evidence>
<name>A0A1Y2IEY0_TRAC3</name>
<feature type="compositionally biased region" description="Low complexity" evidence="1">
    <location>
        <begin position="71"/>
        <end position="82"/>
    </location>
</feature>